<keyword evidence="3 8" id="KW-1134">Transmembrane beta strand</keyword>
<dbReference type="InterPro" id="IPR000531">
    <property type="entry name" value="Beta-barrel_TonB"/>
</dbReference>
<dbReference type="Proteomes" id="UP000661077">
    <property type="component" value="Unassembled WGS sequence"/>
</dbReference>
<dbReference type="PROSITE" id="PS52016">
    <property type="entry name" value="TONB_DEPENDENT_REC_3"/>
    <property type="match status" value="1"/>
</dbReference>
<evidence type="ECO:0000256" key="3">
    <source>
        <dbReference type="ARBA" id="ARBA00022452"/>
    </source>
</evidence>
<dbReference type="PANTHER" id="PTHR47234">
    <property type="match status" value="1"/>
</dbReference>
<evidence type="ECO:0000256" key="1">
    <source>
        <dbReference type="ARBA" id="ARBA00004571"/>
    </source>
</evidence>
<evidence type="ECO:0000259" key="11">
    <source>
        <dbReference type="Pfam" id="PF07715"/>
    </source>
</evidence>
<dbReference type="Gene3D" id="2.170.130.10">
    <property type="entry name" value="TonB-dependent receptor, plug domain"/>
    <property type="match status" value="1"/>
</dbReference>
<evidence type="ECO:0000256" key="5">
    <source>
        <dbReference type="ARBA" id="ARBA00023077"/>
    </source>
</evidence>
<comment type="caution">
    <text evidence="12">The sequence shown here is derived from an EMBL/GenBank/DDBJ whole genome shotgun (WGS) entry which is preliminary data.</text>
</comment>
<keyword evidence="12" id="KW-0675">Receptor</keyword>
<name>A0ABS1WRV3_9GAMM</name>
<dbReference type="InterPro" id="IPR037066">
    <property type="entry name" value="Plug_dom_sf"/>
</dbReference>
<evidence type="ECO:0000256" key="6">
    <source>
        <dbReference type="ARBA" id="ARBA00023136"/>
    </source>
</evidence>
<keyword evidence="2 8" id="KW-0813">Transport</keyword>
<accession>A0ABS1WRV3</accession>
<evidence type="ECO:0000313" key="12">
    <source>
        <dbReference type="EMBL" id="MBM0103707.1"/>
    </source>
</evidence>
<evidence type="ECO:0000256" key="2">
    <source>
        <dbReference type="ARBA" id="ARBA00022448"/>
    </source>
</evidence>
<keyword evidence="6 8" id="KW-0472">Membrane</keyword>
<keyword evidence="5 9" id="KW-0798">TonB box</keyword>
<evidence type="ECO:0000313" key="13">
    <source>
        <dbReference type="Proteomes" id="UP000661077"/>
    </source>
</evidence>
<dbReference type="PANTHER" id="PTHR47234:SF2">
    <property type="entry name" value="TONB-DEPENDENT RECEPTOR"/>
    <property type="match status" value="1"/>
</dbReference>
<reference evidence="12 13" key="1">
    <citation type="journal article" date="2021" name="Int. J. Syst. Evol. Microbiol.">
        <title>Steroidobacter gossypii sp. nov., isolated from soil of cotton cropping field.</title>
        <authorList>
            <person name="Huang R."/>
            <person name="Yang S."/>
            <person name="Zhen C."/>
            <person name="Liu W."/>
        </authorList>
    </citation>
    <scope>NUCLEOTIDE SEQUENCE [LARGE SCALE GENOMIC DNA]</scope>
    <source>
        <strain evidence="12 13">S1-65</strain>
    </source>
</reference>
<dbReference type="EMBL" id="JAEVLS010000001">
    <property type="protein sequence ID" value="MBM0103707.1"/>
    <property type="molecule type" value="Genomic_DNA"/>
</dbReference>
<comment type="similarity">
    <text evidence="8 9">Belongs to the TonB-dependent receptor family.</text>
</comment>
<sequence>MERTKIDRWSARQLPATVSLCVAQATFLLCGPPAAAQSANQSAPEEVIVTGSRIRQNPLERAAPLQTATSVDIERSGEITVGDYLQRLPISGSALNRSNNSSGNLGFPPDGGGIGAGASEIDLRYLTSKRVLVLVDGKRWVRGSSASGVSGAVDLNTVPTSAIDRIEVLQDGASPIYGSDAIAGVVNIITRSDYRGFELETNQSAYDEGDGYTQDYSISFGAGAERSRAFFTASYSRQDAVFSDDRALSSAVIYGAPEGVGGSSGTPQGRFIFLDPRGDVDGDGDPDVVDVTLNNGALNNGTSLPTYDPNNPSSGDFHAFGTPDRFNFRPYNYLVTPNRRVNLFGKAEYDVADNVTLRFTAAYTNRKSSNQAAPNPLFLGSDAGAGFYLDNIFIPADQRYNPFGIDLDGRSNLITIGRRPLEAGPRIFDQTVDTWMISGSLSGELQFADRPIFWDVSLNWGRNNASQQGHNIFNARKLALALGPEAACVAVPGCVPFNIFGGMGPDGSGSITQEMLDWVTFTQNDQSEQELNDIIANVSGDLFDLPAGPFAYALGFEYRKEEGSFTPDATVQAGETADVPAAPTAGDTRVREAYLELRAPILADLPAVRRLELSAAVRSSDYDRIGRDEVFKGGIYWRAIDDLAIRASYAEGFRAPNIGELFNTGSRFDSNINDPCSNYSANPSATVRANCAALGVPTTFTQINQQISVQTGGNENLVPETSETRNIGFTYSPTWARNAGWIDDLTFDVNYYDIELDDAIQALTAQTLLTNCVNTLDPLFCGGIVRGPGGSITAFANQLTNIGRIETDGFDWTFTLATAELGGVGSFRFQWANTYLAGYKEFTLGTSGLVATERAGTEVGSPIRGYVRYKSTLSADWLLNDFVTSLTLRYLSDLTEICPQSVIDNDLTEQLCSDPVRLTNEMESKVYTDLRVSWTPAAFDRQLQLAIGVNNVLDEDPPPCLSCDLNNYDGTLYPVPGRFFHARAALKF</sequence>
<keyword evidence="4 8" id="KW-0812">Transmembrane</keyword>
<evidence type="ECO:0000256" key="7">
    <source>
        <dbReference type="ARBA" id="ARBA00023237"/>
    </source>
</evidence>
<dbReference type="Pfam" id="PF07715">
    <property type="entry name" value="Plug"/>
    <property type="match status" value="1"/>
</dbReference>
<comment type="subcellular location">
    <subcellularLocation>
        <location evidence="1 8">Cell outer membrane</location>
        <topology evidence="1 8">Multi-pass membrane protein</topology>
    </subcellularLocation>
</comment>
<feature type="domain" description="TonB-dependent receptor plug" evidence="11">
    <location>
        <begin position="63"/>
        <end position="185"/>
    </location>
</feature>
<keyword evidence="13" id="KW-1185">Reference proteome</keyword>
<dbReference type="Gene3D" id="2.40.170.20">
    <property type="entry name" value="TonB-dependent receptor, beta-barrel domain"/>
    <property type="match status" value="1"/>
</dbReference>
<dbReference type="RefSeq" id="WP_203165667.1">
    <property type="nucleotide sequence ID" value="NZ_JAEVLS010000001.1"/>
</dbReference>
<proteinExistence type="inferred from homology"/>
<organism evidence="12 13">
    <name type="scientific">Steroidobacter gossypii</name>
    <dbReference type="NCBI Taxonomy" id="2805490"/>
    <lineage>
        <taxon>Bacteria</taxon>
        <taxon>Pseudomonadati</taxon>
        <taxon>Pseudomonadota</taxon>
        <taxon>Gammaproteobacteria</taxon>
        <taxon>Steroidobacterales</taxon>
        <taxon>Steroidobacteraceae</taxon>
        <taxon>Steroidobacter</taxon>
    </lineage>
</organism>
<evidence type="ECO:0000259" key="10">
    <source>
        <dbReference type="Pfam" id="PF00593"/>
    </source>
</evidence>
<evidence type="ECO:0000256" key="9">
    <source>
        <dbReference type="RuleBase" id="RU003357"/>
    </source>
</evidence>
<feature type="domain" description="TonB-dependent receptor-like beta-barrel" evidence="10">
    <location>
        <begin position="408"/>
        <end position="952"/>
    </location>
</feature>
<gene>
    <name evidence="12" type="ORF">JM946_03080</name>
</gene>
<dbReference type="InterPro" id="IPR012910">
    <property type="entry name" value="Plug_dom"/>
</dbReference>
<evidence type="ECO:0000256" key="4">
    <source>
        <dbReference type="ARBA" id="ARBA00022692"/>
    </source>
</evidence>
<evidence type="ECO:0000256" key="8">
    <source>
        <dbReference type="PROSITE-ProRule" id="PRU01360"/>
    </source>
</evidence>
<dbReference type="Pfam" id="PF00593">
    <property type="entry name" value="TonB_dep_Rec_b-barrel"/>
    <property type="match status" value="1"/>
</dbReference>
<protein>
    <submittedName>
        <fullName evidence="12">TonB-dependent receptor</fullName>
    </submittedName>
</protein>
<dbReference type="InterPro" id="IPR039426">
    <property type="entry name" value="TonB-dep_rcpt-like"/>
</dbReference>
<dbReference type="SUPFAM" id="SSF56935">
    <property type="entry name" value="Porins"/>
    <property type="match status" value="1"/>
</dbReference>
<dbReference type="InterPro" id="IPR036942">
    <property type="entry name" value="Beta-barrel_TonB_sf"/>
</dbReference>
<keyword evidence="7 8" id="KW-0998">Cell outer membrane</keyword>